<comment type="caution">
    <text evidence="1">The sequence shown here is derived from an EMBL/GenBank/DDBJ whole genome shotgun (WGS) entry which is preliminary data.</text>
</comment>
<dbReference type="EMBL" id="BBMR01000002">
    <property type="protein sequence ID" value="GAL18067.1"/>
    <property type="molecule type" value="Genomic_DNA"/>
</dbReference>
<protein>
    <submittedName>
        <fullName evidence="1">P pilus assembly protein porin PapC</fullName>
    </submittedName>
</protein>
<accession>A0A090SF04</accession>
<reference evidence="1 2" key="2">
    <citation type="submission" date="2014-09" db="EMBL/GenBank/DDBJ databases">
        <authorList>
            <consortium name="NBRP consortium"/>
            <person name="Sawabe T."/>
            <person name="Meirelles P."/>
            <person name="Nakanishi M."/>
            <person name="Sayaka M."/>
            <person name="Hattori M."/>
            <person name="Ohkuma M."/>
        </authorList>
    </citation>
    <scope>NUCLEOTIDE SEQUENCE [LARGE SCALE GENOMIC DNA]</scope>
    <source>
        <strain evidence="2">JCM19235</strain>
    </source>
</reference>
<reference evidence="1 2" key="1">
    <citation type="submission" date="2014-09" db="EMBL/GenBank/DDBJ databases">
        <title>Vibrio maritimus JCM 19235. (C45) whole genome shotgun sequence.</title>
        <authorList>
            <person name="Sawabe T."/>
            <person name="Meirelles P."/>
            <person name="Nakanishi M."/>
            <person name="Sayaka M."/>
            <person name="Hattori M."/>
            <person name="Ohkuma M."/>
        </authorList>
    </citation>
    <scope>NUCLEOTIDE SEQUENCE [LARGE SCALE GENOMIC DNA]</scope>
    <source>
        <strain evidence="2">JCM19235</strain>
    </source>
</reference>
<dbReference type="InterPro" id="IPR000015">
    <property type="entry name" value="Fimb_usher"/>
</dbReference>
<dbReference type="Pfam" id="PF00577">
    <property type="entry name" value="Usher"/>
    <property type="match status" value="1"/>
</dbReference>
<organism evidence="1 2">
    <name type="scientific">Vibrio maritimus</name>
    <dbReference type="NCBI Taxonomy" id="990268"/>
    <lineage>
        <taxon>Bacteria</taxon>
        <taxon>Pseudomonadati</taxon>
        <taxon>Pseudomonadota</taxon>
        <taxon>Gammaproteobacteria</taxon>
        <taxon>Vibrionales</taxon>
        <taxon>Vibrionaceae</taxon>
        <taxon>Vibrio</taxon>
    </lineage>
</organism>
<dbReference type="AlphaFoldDB" id="A0A090SF04"/>
<dbReference type="Gene3D" id="2.60.40.3110">
    <property type="match status" value="1"/>
</dbReference>
<dbReference type="GO" id="GO:0009279">
    <property type="term" value="C:cell outer membrane"/>
    <property type="evidence" value="ECO:0007669"/>
    <property type="project" value="TreeGrafter"/>
</dbReference>
<dbReference type="Proteomes" id="UP000029228">
    <property type="component" value="Unassembled WGS sequence"/>
</dbReference>
<dbReference type="GO" id="GO:0009297">
    <property type="term" value="P:pilus assembly"/>
    <property type="evidence" value="ECO:0007669"/>
    <property type="project" value="InterPro"/>
</dbReference>
<name>A0A090SF04_9VIBR</name>
<dbReference type="PANTHER" id="PTHR30451">
    <property type="entry name" value="OUTER MEMBRANE USHER PROTEIN"/>
    <property type="match status" value="1"/>
</dbReference>
<dbReference type="GO" id="GO:0015473">
    <property type="term" value="F:fimbrial usher porin activity"/>
    <property type="evidence" value="ECO:0007669"/>
    <property type="project" value="InterPro"/>
</dbReference>
<evidence type="ECO:0000313" key="1">
    <source>
        <dbReference type="EMBL" id="GAL18067.1"/>
    </source>
</evidence>
<dbReference type="STRING" id="990268.JCM19235_6620"/>
<proteinExistence type="predicted"/>
<evidence type="ECO:0000313" key="2">
    <source>
        <dbReference type="Proteomes" id="UP000029228"/>
    </source>
</evidence>
<dbReference type="PANTHER" id="PTHR30451:SF5">
    <property type="entry name" value="SLR0019 PROTEIN"/>
    <property type="match status" value="1"/>
</dbReference>
<sequence length="587" mass="65436">MTSGHLPGVWLGGVSWERAYSEIQPYRQLRNSGTQALDLEESAEVTIYVNDIRITRVRLTPGRYEFDDLPLTDGANDVRLEIQYASGRYDVVTYSQFYNGRLLKAGLSDFSLALGVENEQIGQELTYGDKGIVTGFYEYGFTESLTLGVNALSHQVGHMGGISLVNGSDFGNFTVRASTSYSPDGNEKSVGYATSIDYSQQVFGASTFGSPNLRISYDWQRNFNPLPWKPENQFTYKNLRADYQWFIDKNWDANIFASYRDEATLEKQYNATLKLNWRNDYWRISLIGEYAHPTADLESEHKGYITAEFFYDLFSSRHRFKASYNSELNQTRVEIRKPIESLTGDYGYELSTEHQDGDQSYLARGDYNANRWRGQVEVENLQPKDSESDTRIYGNLSSSLVIADGHVAWGRAGVGANAIVDVHPTLSDSDVEVNSNFNGQPEAVSTSSMSNVVPLSRTHQNNTLSYSVPNAPIGYSLGAGIEHIKPGSMTTHIVTVGSDATRTVIATATTKTGEPIALLSGRAVNEDGRTMPVFTNSAGRFVLDGASSGTYFIKLGKWYGRVNIIEDDPTLLYLEDLIMETEDGNYD</sequence>
<gene>
    <name evidence="1" type="ORF">JCM19235_6620</name>
</gene>
<keyword evidence="2" id="KW-1185">Reference proteome</keyword>